<dbReference type="RefSeq" id="WP_188182647.1">
    <property type="nucleotide sequence ID" value="NZ_JACVQF010000200.1"/>
</dbReference>
<evidence type="ECO:0000313" key="2">
    <source>
        <dbReference type="EMBL" id="MBD0421687.1"/>
    </source>
</evidence>
<evidence type="ECO:0000313" key="3">
    <source>
        <dbReference type="Proteomes" id="UP000621210"/>
    </source>
</evidence>
<name>A0A926QT57_9ACTN</name>
<proteinExistence type="predicted"/>
<feature type="compositionally biased region" description="Low complexity" evidence="1">
    <location>
        <begin position="103"/>
        <end position="121"/>
    </location>
</feature>
<reference evidence="2" key="2">
    <citation type="submission" date="2020-09" db="EMBL/GenBank/DDBJ databases">
        <authorList>
            <person name="Luo X."/>
        </authorList>
    </citation>
    <scope>NUCLEOTIDE SEQUENCE</scope>
    <source>
        <strain evidence="2">TRM S81-3</strain>
    </source>
</reference>
<sequence length="140" mass="15485">MPDYSSLLRHYQPVSVIERDGDFLIDQSSLDPMTGRSTVQRTIIKGGQTRRAHFFVRLFTYVELKEWLTAAGFREVRGVDESGGPLTDGSRRMVVLARKQERPVSIPSSSSGTPSASRQSPTGSRGSGHNVDGEPRPEPR</sequence>
<evidence type="ECO:0000256" key="1">
    <source>
        <dbReference type="SAM" id="MobiDB-lite"/>
    </source>
</evidence>
<feature type="compositionally biased region" description="Basic and acidic residues" evidence="1">
    <location>
        <begin position="131"/>
        <end position="140"/>
    </location>
</feature>
<accession>A0A926QT57</accession>
<protein>
    <recommendedName>
        <fullName evidence="4">SAM-dependent methyltransferase</fullName>
    </recommendedName>
</protein>
<comment type="caution">
    <text evidence="2">The sequence shown here is derived from an EMBL/GenBank/DDBJ whole genome shotgun (WGS) entry which is preliminary data.</text>
</comment>
<organism evidence="2 3">
    <name type="scientific">Streptomyces griseicoloratus</name>
    <dbReference type="NCBI Taxonomy" id="2752516"/>
    <lineage>
        <taxon>Bacteria</taxon>
        <taxon>Bacillati</taxon>
        <taxon>Actinomycetota</taxon>
        <taxon>Actinomycetes</taxon>
        <taxon>Kitasatosporales</taxon>
        <taxon>Streptomycetaceae</taxon>
        <taxon>Streptomyces</taxon>
    </lineage>
</organism>
<keyword evidence="3" id="KW-1185">Reference proteome</keyword>
<gene>
    <name evidence="2" type="ORF">H0H10_21460</name>
</gene>
<dbReference type="EMBL" id="JACVQF010000200">
    <property type="protein sequence ID" value="MBD0421687.1"/>
    <property type="molecule type" value="Genomic_DNA"/>
</dbReference>
<reference evidence="2" key="1">
    <citation type="submission" date="2020-09" db="EMBL/GenBank/DDBJ databases">
        <title>Streptomyces grisecoloratus sp. nov., isolated from cotton soil.</title>
        <authorList>
            <person name="Xing L."/>
        </authorList>
    </citation>
    <scope>NUCLEOTIDE SEQUENCE</scope>
    <source>
        <strain evidence="2">TRM S81-3</strain>
    </source>
</reference>
<dbReference type="Proteomes" id="UP000621210">
    <property type="component" value="Unassembled WGS sequence"/>
</dbReference>
<dbReference type="AlphaFoldDB" id="A0A926QT57"/>
<evidence type="ECO:0008006" key="4">
    <source>
        <dbReference type="Google" id="ProtNLM"/>
    </source>
</evidence>
<feature type="region of interest" description="Disordered" evidence="1">
    <location>
        <begin position="98"/>
        <end position="140"/>
    </location>
</feature>